<dbReference type="Gene3D" id="1.10.30.50">
    <property type="match status" value="1"/>
</dbReference>
<dbReference type="InterPro" id="IPR002711">
    <property type="entry name" value="HNH"/>
</dbReference>
<protein>
    <submittedName>
        <fullName evidence="2">HNH endonuclease</fullName>
    </submittedName>
</protein>
<dbReference type="InterPro" id="IPR003615">
    <property type="entry name" value="HNH_nuc"/>
</dbReference>
<dbReference type="CDD" id="cd00085">
    <property type="entry name" value="HNHc"/>
    <property type="match status" value="1"/>
</dbReference>
<dbReference type="Pfam" id="PF01844">
    <property type="entry name" value="HNH"/>
    <property type="match status" value="1"/>
</dbReference>
<evidence type="ECO:0000313" key="2">
    <source>
        <dbReference type="EMBL" id="MBL1082207.1"/>
    </source>
</evidence>
<evidence type="ECO:0000259" key="1">
    <source>
        <dbReference type="SMART" id="SM00507"/>
    </source>
</evidence>
<dbReference type="Proteomes" id="UP000661858">
    <property type="component" value="Unassembled WGS sequence"/>
</dbReference>
<keyword evidence="2" id="KW-0255">Endonuclease</keyword>
<sequence>MARKSFYLWVHMMVLTAHNGRCVYCGAESEVMDHVIPLAGGGMHSTQNLVPACDDCNQSKSDAPSHNGSCVGSFRRSPTGGELRSERYGFWRATRTHTRSVSGPFGALKPSAKSWPLRNAADGLSNPSRVSAPPTIESKFVICGCHTPISSEKLTVETSPRIQSVGLDHRVTSMTSWMPSLANLAHQAPHFDWQTWSKAGTPGGSFLNEFRYYPHGDKQLSNVSDIWQLPFRDRGTEE</sequence>
<dbReference type="GO" id="GO:0004519">
    <property type="term" value="F:endonuclease activity"/>
    <property type="evidence" value="ECO:0007669"/>
    <property type="project" value="UniProtKB-KW"/>
</dbReference>
<dbReference type="EMBL" id="JAERRK010000003">
    <property type="protein sequence ID" value="MBL1082207.1"/>
    <property type="molecule type" value="Genomic_DNA"/>
</dbReference>
<proteinExistence type="predicted"/>
<gene>
    <name evidence="2" type="ORF">JK359_09460</name>
</gene>
<dbReference type="PANTHER" id="PTHR33877">
    <property type="entry name" value="SLL1193 PROTEIN"/>
    <property type="match status" value="1"/>
</dbReference>
<keyword evidence="3" id="KW-1185">Reference proteome</keyword>
<dbReference type="SMART" id="SM00507">
    <property type="entry name" value="HNHc"/>
    <property type="match status" value="1"/>
</dbReference>
<keyword evidence="2" id="KW-0378">Hydrolase</keyword>
<accession>A0A937EFT4</accession>
<dbReference type="GO" id="GO:0003676">
    <property type="term" value="F:nucleic acid binding"/>
    <property type="evidence" value="ECO:0007669"/>
    <property type="project" value="InterPro"/>
</dbReference>
<dbReference type="AlphaFoldDB" id="A0A937EFT4"/>
<feature type="domain" description="HNH nuclease" evidence="1">
    <location>
        <begin position="11"/>
        <end position="58"/>
    </location>
</feature>
<dbReference type="PANTHER" id="PTHR33877:SF2">
    <property type="entry name" value="OS07G0170200 PROTEIN"/>
    <property type="match status" value="1"/>
</dbReference>
<dbReference type="InterPro" id="IPR052892">
    <property type="entry name" value="NA-targeting_endonuclease"/>
</dbReference>
<keyword evidence="2" id="KW-0540">Nuclease</keyword>
<organism evidence="2 3">
    <name type="scientific">Streptomyces actinomycinicus</name>
    <dbReference type="NCBI Taxonomy" id="1695166"/>
    <lineage>
        <taxon>Bacteria</taxon>
        <taxon>Bacillati</taxon>
        <taxon>Actinomycetota</taxon>
        <taxon>Actinomycetes</taxon>
        <taxon>Kitasatosporales</taxon>
        <taxon>Streptomycetaceae</taxon>
        <taxon>Streptomyces</taxon>
    </lineage>
</organism>
<name>A0A937EFT4_9ACTN</name>
<comment type="caution">
    <text evidence="2">The sequence shown here is derived from an EMBL/GenBank/DDBJ whole genome shotgun (WGS) entry which is preliminary data.</text>
</comment>
<reference evidence="2" key="1">
    <citation type="submission" date="2021-01" db="EMBL/GenBank/DDBJ databases">
        <title>WGS of actinomycetes isolated from Thailand.</title>
        <authorList>
            <person name="Thawai C."/>
        </authorList>
    </citation>
    <scope>NUCLEOTIDE SEQUENCE</scope>
    <source>
        <strain evidence="2">RCU-197</strain>
    </source>
</reference>
<evidence type="ECO:0000313" key="3">
    <source>
        <dbReference type="Proteomes" id="UP000661858"/>
    </source>
</evidence>
<dbReference type="GO" id="GO:0008270">
    <property type="term" value="F:zinc ion binding"/>
    <property type="evidence" value="ECO:0007669"/>
    <property type="project" value="InterPro"/>
</dbReference>